<keyword evidence="5" id="KW-1185">Reference proteome</keyword>
<dbReference type="OrthoDB" id="5967843at2759"/>
<accession>V2WWZ5</accession>
<dbReference type="InterPro" id="IPR056884">
    <property type="entry name" value="NPHP3-like_N"/>
</dbReference>
<feature type="region of interest" description="Disordered" evidence="2">
    <location>
        <begin position="748"/>
        <end position="788"/>
    </location>
</feature>
<dbReference type="HOGENOM" id="CLU_000288_6_10_1"/>
<evidence type="ECO:0000259" key="3">
    <source>
        <dbReference type="Pfam" id="PF24883"/>
    </source>
</evidence>
<dbReference type="AlphaFoldDB" id="V2WWZ5"/>
<dbReference type="KEGG" id="mrr:Moror_2725"/>
<dbReference type="PANTHER" id="PTHR10039:SF17">
    <property type="entry name" value="FUNGAL STAND N-TERMINAL GOODBYE DOMAIN-CONTAINING PROTEIN-RELATED"/>
    <property type="match status" value="1"/>
</dbReference>
<reference evidence="4 5" key="1">
    <citation type="journal article" date="2014" name="BMC Genomics">
        <title>Genome and secretome analysis of the hemibiotrophic fungal pathogen, Moniliophthora roreri, which causes frosty pod rot disease of cacao: mechanisms of the biotrophic and necrotrophic phases.</title>
        <authorList>
            <person name="Meinhardt L.W."/>
            <person name="Costa G.G.L."/>
            <person name="Thomazella D.P.T."/>
            <person name="Teixeira P.J.P.L."/>
            <person name="Carazzolle M.F."/>
            <person name="Schuster S.C."/>
            <person name="Carlson J.E."/>
            <person name="Guiltinan M.J."/>
            <person name="Mieczkowski P."/>
            <person name="Farmer A."/>
            <person name="Ramaraj T."/>
            <person name="Crozier J."/>
            <person name="Davis R.E."/>
            <person name="Shao J."/>
            <person name="Melnick R.L."/>
            <person name="Pereira G.A.G."/>
            <person name="Bailey B.A."/>
        </authorList>
    </citation>
    <scope>NUCLEOTIDE SEQUENCE [LARGE SCALE GENOMIC DNA]</scope>
    <source>
        <strain evidence="4 5">MCA 2997</strain>
    </source>
</reference>
<dbReference type="Gene3D" id="3.40.50.300">
    <property type="entry name" value="P-loop containing nucleotide triphosphate hydrolases"/>
    <property type="match status" value="1"/>
</dbReference>
<dbReference type="Proteomes" id="UP000017559">
    <property type="component" value="Unassembled WGS sequence"/>
</dbReference>
<evidence type="ECO:0000313" key="5">
    <source>
        <dbReference type="Proteomes" id="UP000017559"/>
    </source>
</evidence>
<evidence type="ECO:0000256" key="1">
    <source>
        <dbReference type="ARBA" id="ARBA00022737"/>
    </source>
</evidence>
<dbReference type="InterPro" id="IPR027417">
    <property type="entry name" value="P-loop_NTPase"/>
</dbReference>
<protein>
    <submittedName>
        <fullName evidence="4">Nwd2</fullName>
    </submittedName>
</protein>
<dbReference type="SUPFAM" id="SSF52540">
    <property type="entry name" value="P-loop containing nucleoside triphosphate hydrolases"/>
    <property type="match status" value="2"/>
</dbReference>
<dbReference type="PANTHER" id="PTHR10039">
    <property type="entry name" value="AMELOGENIN"/>
    <property type="match status" value="1"/>
</dbReference>
<evidence type="ECO:0000256" key="2">
    <source>
        <dbReference type="SAM" id="MobiDB-lite"/>
    </source>
</evidence>
<feature type="domain" description="Nephrocystin 3-like N-terminal" evidence="3">
    <location>
        <begin position="90"/>
        <end position="259"/>
    </location>
</feature>
<comment type="caution">
    <text evidence="4">The sequence shown here is derived from an EMBL/GenBank/DDBJ whole genome shotgun (WGS) entry which is preliminary data.</text>
</comment>
<dbReference type="EMBL" id="AWSO01000351">
    <property type="protein sequence ID" value="ESK91378.1"/>
    <property type="molecule type" value="Genomic_DNA"/>
</dbReference>
<organism evidence="4 5">
    <name type="scientific">Moniliophthora roreri (strain MCA 2997)</name>
    <name type="common">Cocoa frosty pod rot fungus</name>
    <name type="synonym">Crinipellis roreri</name>
    <dbReference type="NCBI Taxonomy" id="1381753"/>
    <lineage>
        <taxon>Eukaryota</taxon>
        <taxon>Fungi</taxon>
        <taxon>Dikarya</taxon>
        <taxon>Basidiomycota</taxon>
        <taxon>Agaricomycotina</taxon>
        <taxon>Agaricomycetes</taxon>
        <taxon>Agaricomycetidae</taxon>
        <taxon>Agaricales</taxon>
        <taxon>Marasmiineae</taxon>
        <taxon>Marasmiaceae</taxon>
        <taxon>Moniliophthora</taxon>
    </lineage>
</organism>
<gene>
    <name evidence="4" type="ORF">Moror_2725</name>
</gene>
<keyword evidence="1" id="KW-0677">Repeat</keyword>
<name>V2WWZ5_MONRO</name>
<proteinExistence type="predicted"/>
<dbReference type="STRING" id="1381753.V2WWZ5"/>
<evidence type="ECO:0000313" key="4">
    <source>
        <dbReference type="EMBL" id="ESK91378.1"/>
    </source>
</evidence>
<sequence>MFNGSKGAIVHGDAHNTVGRDQNVNAYEVHGSMTNVYNNGGISENLDDPISLETLSMLAQKAAANACYDSEQRFPPPNCHPGTRTQILKKLGEWIEDDSKATKVFWLHGTAGIGKSAIAQNLAEAYMGRKVAATFFFSRNDSTRDKLEPFVASLVYQFCKPNSPLRPALGPIIMEIIRADPNIFRTSFESQFEKLIVEPWSKIRITELDSLPNTIIVDGLDECIKHPSQERLLGIIHRFTAARRIPGSSMSWTFLICSRPEPQIRDIFDDFGTILGNFDVNSSDEAYWDIHKYFTDQFAILRKKHRRALHHEGTSWPSDDAFDKLISRADRQFIFATTVIKFLDTRDERPQDRLETVLRIYVDHGIDSPYSDLDLLYHQILSTCKSWEKVRPVLRLLINSHHPADSDGDTYRGDISWRSSEMIALLLHLKQGEVETILSRLHSVLRIPEDVHHDIHTAHASFTEFLSDPNRSRQHHAPHMSKSEYYDCVATLLLHTLSTLKPHYPLYHPQSDFTTTFSLRWDVYCREIESPSLDLLAALSGFDPYPFVAACMFYGFNLYFLLWGRVIKWAKSFGESTQHFVEIWESFLQGFCIAFPSTVSQHKAIWWTFKWERELFDGYDLAESQKVLLQKLYSAREATLAWKGHALLIPLGNNHGMLPEGWVVTCVKRTNGEVFRRVSGALMDNHGQLFKDIQNDTCKTVLGNWIKEDDLIQIKCLMKQRRKVFFPESLSDSDSSFAKSAAYRKPLPNLSQSLPSPPQSLPDASQSPPESPPYLPPGTSGQAVDQSDTSHCCQCCVIS</sequence>
<dbReference type="Pfam" id="PF24883">
    <property type="entry name" value="NPHP3_N"/>
    <property type="match status" value="1"/>
</dbReference>